<sequence>MLEMTPKVPVEVKAQDKTYSTVLKRKIKLDDAAKQPMHLKTYSAMKRHCYTHTQYISLMETDADGDMESGEGGTEKETLIFRIGNVQGCTQITQGAEELASLALTVSMATMAKWCS</sequence>
<evidence type="ECO:0000313" key="2">
    <source>
        <dbReference type="Proteomes" id="UP001283361"/>
    </source>
</evidence>
<name>A0AAE1AWW6_9GAST</name>
<gene>
    <name evidence="1" type="ORF">RRG08_056247</name>
</gene>
<dbReference type="Proteomes" id="UP001283361">
    <property type="component" value="Unassembled WGS sequence"/>
</dbReference>
<evidence type="ECO:0000313" key="1">
    <source>
        <dbReference type="EMBL" id="KAK3795184.1"/>
    </source>
</evidence>
<organism evidence="1 2">
    <name type="scientific">Elysia crispata</name>
    <name type="common">lettuce slug</name>
    <dbReference type="NCBI Taxonomy" id="231223"/>
    <lineage>
        <taxon>Eukaryota</taxon>
        <taxon>Metazoa</taxon>
        <taxon>Spiralia</taxon>
        <taxon>Lophotrochozoa</taxon>
        <taxon>Mollusca</taxon>
        <taxon>Gastropoda</taxon>
        <taxon>Heterobranchia</taxon>
        <taxon>Euthyneura</taxon>
        <taxon>Panpulmonata</taxon>
        <taxon>Sacoglossa</taxon>
        <taxon>Placobranchoidea</taxon>
        <taxon>Plakobranchidae</taxon>
        <taxon>Elysia</taxon>
    </lineage>
</organism>
<comment type="caution">
    <text evidence="1">The sequence shown here is derived from an EMBL/GenBank/DDBJ whole genome shotgun (WGS) entry which is preliminary data.</text>
</comment>
<proteinExistence type="predicted"/>
<accession>A0AAE1AWW6</accession>
<protein>
    <submittedName>
        <fullName evidence="1">Uncharacterized protein</fullName>
    </submittedName>
</protein>
<keyword evidence="2" id="KW-1185">Reference proteome</keyword>
<dbReference type="AlphaFoldDB" id="A0AAE1AWW6"/>
<reference evidence="1" key="1">
    <citation type="journal article" date="2023" name="G3 (Bethesda)">
        <title>A reference genome for the long-term kleptoplast-retaining sea slug Elysia crispata morphotype clarki.</title>
        <authorList>
            <person name="Eastman K.E."/>
            <person name="Pendleton A.L."/>
            <person name="Shaikh M.A."/>
            <person name="Suttiyut T."/>
            <person name="Ogas R."/>
            <person name="Tomko P."/>
            <person name="Gavelis G."/>
            <person name="Widhalm J.R."/>
            <person name="Wisecaver J.H."/>
        </authorList>
    </citation>
    <scope>NUCLEOTIDE SEQUENCE</scope>
    <source>
        <strain evidence="1">ECLA1</strain>
    </source>
</reference>
<dbReference type="EMBL" id="JAWDGP010001077">
    <property type="protein sequence ID" value="KAK3795184.1"/>
    <property type="molecule type" value="Genomic_DNA"/>
</dbReference>